<name>A0A7J8LMT6_9ROSI</name>
<accession>A0A7J8LMT6</accession>
<gene>
    <name evidence="1" type="ORF">Golob_012879</name>
</gene>
<protein>
    <submittedName>
        <fullName evidence="1">Uncharacterized protein</fullName>
    </submittedName>
</protein>
<dbReference type="Proteomes" id="UP000593572">
    <property type="component" value="Unassembled WGS sequence"/>
</dbReference>
<proteinExistence type="predicted"/>
<reference evidence="1 2" key="1">
    <citation type="journal article" date="2019" name="Genome Biol. Evol.">
        <title>Insights into the evolution of the New World diploid cottons (Gossypium, subgenus Houzingenia) based on genome sequencing.</title>
        <authorList>
            <person name="Grover C.E."/>
            <person name="Arick M.A. 2nd"/>
            <person name="Thrash A."/>
            <person name="Conover J.L."/>
            <person name="Sanders W.S."/>
            <person name="Peterson D.G."/>
            <person name="Frelichowski J.E."/>
            <person name="Scheffler J.A."/>
            <person name="Scheffler B.E."/>
            <person name="Wendel J.F."/>
        </authorList>
    </citation>
    <scope>NUCLEOTIDE SEQUENCE [LARGE SCALE GENOMIC DNA]</scope>
    <source>
        <strain evidence="1">157</strain>
        <tissue evidence="1">Leaf</tissue>
    </source>
</reference>
<keyword evidence="2" id="KW-1185">Reference proteome</keyword>
<evidence type="ECO:0000313" key="2">
    <source>
        <dbReference type="Proteomes" id="UP000593572"/>
    </source>
</evidence>
<evidence type="ECO:0000313" key="1">
    <source>
        <dbReference type="EMBL" id="MBA0553728.1"/>
    </source>
</evidence>
<dbReference type="EMBL" id="JABEZX010000004">
    <property type="protein sequence ID" value="MBA0553728.1"/>
    <property type="molecule type" value="Genomic_DNA"/>
</dbReference>
<dbReference type="AlphaFoldDB" id="A0A7J8LMT6"/>
<comment type="caution">
    <text evidence="1">The sequence shown here is derived from an EMBL/GenBank/DDBJ whole genome shotgun (WGS) entry which is preliminary data.</text>
</comment>
<organism evidence="1 2">
    <name type="scientific">Gossypium lobatum</name>
    <dbReference type="NCBI Taxonomy" id="34289"/>
    <lineage>
        <taxon>Eukaryota</taxon>
        <taxon>Viridiplantae</taxon>
        <taxon>Streptophyta</taxon>
        <taxon>Embryophyta</taxon>
        <taxon>Tracheophyta</taxon>
        <taxon>Spermatophyta</taxon>
        <taxon>Magnoliopsida</taxon>
        <taxon>eudicotyledons</taxon>
        <taxon>Gunneridae</taxon>
        <taxon>Pentapetalae</taxon>
        <taxon>rosids</taxon>
        <taxon>malvids</taxon>
        <taxon>Malvales</taxon>
        <taxon>Malvaceae</taxon>
        <taxon>Malvoideae</taxon>
        <taxon>Gossypium</taxon>
    </lineage>
</organism>
<sequence>MQELAPTTSVSMPTPPPVGHPSPMFYMFGISTFPMMQTVMYRPSMYQAPTESPLVIPSMYGTQHSYAHSSFVTQTPLGSLFYQGGSSSQPPIPRPEDARW</sequence>